<reference evidence="1" key="1">
    <citation type="submission" date="2014-08" db="EMBL/GenBank/DDBJ databases">
        <title>Fullgenome sequencing of Anoxybacillus sp.25 isolate from Garga hot-spring Russia.</title>
        <authorList>
            <person name="Rozanov A.S."/>
            <person name="Kotenko A.V."/>
            <person name="Malup T.K."/>
            <person name="Peltek S.E."/>
        </authorList>
    </citation>
    <scope>NUCLEOTIDE SEQUENCE [LARGE SCALE GENOMIC DNA]</scope>
    <source>
        <strain evidence="1">25</strain>
    </source>
</reference>
<protein>
    <submittedName>
        <fullName evidence="1">Uncharacterized protein</fullName>
    </submittedName>
</protein>
<dbReference type="AlphaFoldDB" id="A0A094IYP5"/>
<sequence>MSLIGLSRNEKILKIEATDKIPRLETGGQPKQIFYLPLRQIDARKKCSHLVANAQVRSMFQSMSTQQKVL</sequence>
<evidence type="ECO:0000313" key="1">
    <source>
        <dbReference type="EMBL" id="KFZ32242.1"/>
    </source>
</evidence>
<dbReference type="GO" id="GO:0009307">
    <property type="term" value="P:DNA restriction-modification system"/>
    <property type="evidence" value="ECO:0007669"/>
    <property type="project" value="InterPro"/>
</dbReference>
<dbReference type="GO" id="GO:0003677">
    <property type="term" value="F:DNA binding"/>
    <property type="evidence" value="ECO:0007669"/>
    <property type="project" value="InterPro"/>
</dbReference>
<comment type="caution">
    <text evidence="1">The sequence shown here is derived from an EMBL/GenBank/DDBJ whole genome shotgun (WGS) entry which is preliminary data.</text>
</comment>
<gene>
    <name evidence="1" type="ORF">JS44_14050</name>
</gene>
<proteinExistence type="predicted"/>
<organism evidence="1">
    <name type="scientific">Anoxybacillus flavithermus</name>
    <dbReference type="NCBI Taxonomy" id="33934"/>
    <lineage>
        <taxon>Bacteria</taxon>
        <taxon>Bacillati</taxon>
        <taxon>Bacillota</taxon>
        <taxon>Bacilli</taxon>
        <taxon>Bacillales</taxon>
        <taxon>Anoxybacillaceae</taxon>
        <taxon>Anoxybacillus</taxon>
    </lineage>
</organism>
<accession>A0A094IYP5</accession>
<dbReference type="EMBL" id="JPZO01000112">
    <property type="protein sequence ID" value="KFZ32242.1"/>
    <property type="molecule type" value="Genomic_DNA"/>
</dbReference>
<dbReference type="GO" id="GO:0009036">
    <property type="term" value="F:type II site-specific deoxyribonuclease activity"/>
    <property type="evidence" value="ECO:0007669"/>
    <property type="project" value="InterPro"/>
</dbReference>
<name>A0A094IYP5_9BACL</name>